<organism evidence="2">
    <name type="scientific">marine sediment metagenome</name>
    <dbReference type="NCBI Taxonomy" id="412755"/>
    <lineage>
        <taxon>unclassified sequences</taxon>
        <taxon>metagenomes</taxon>
        <taxon>ecological metagenomes</taxon>
    </lineage>
</organism>
<dbReference type="PANTHER" id="PTHR15576:SF1">
    <property type="entry name" value="RIBITOL-5-PHOSPHATE XYLOSYLTRANSFERASE 1"/>
    <property type="match status" value="1"/>
</dbReference>
<dbReference type="PANTHER" id="PTHR15576">
    <property type="entry name" value="RIBITOL-5-PHOSPHATE XYLOSYLTRANSFERASE 1"/>
    <property type="match status" value="1"/>
</dbReference>
<feature type="domain" description="RXYLT1 C-terminal" evidence="1">
    <location>
        <begin position="74"/>
        <end position="161"/>
    </location>
</feature>
<dbReference type="GO" id="GO:0005794">
    <property type="term" value="C:Golgi apparatus"/>
    <property type="evidence" value="ECO:0007669"/>
    <property type="project" value="TreeGrafter"/>
</dbReference>
<dbReference type="GO" id="GO:0035269">
    <property type="term" value="P:protein O-linked glycosylation via mannose"/>
    <property type="evidence" value="ECO:0007669"/>
    <property type="project" value="InterPro"/>
</dbReference>
<dbReference type="GO" id="GO:0120053">
    <property type="term" value="F:ribitol beta-1,4-xylosyltransferase activity"/>
    <property type="evidence" value="ECO:0007669"/>
    <property type="project" value="InterPro"/>
</dbReference>
<reference evidence="2" key="1">
    <citation type="journal article" date="2014" name="Front. Microbiol.">
        <title>High frequency of phylogenetically diverse reductive dehalogenase-homologous genes in deep subseafloor sedimentary metagenomes.</title>
        <authorList>
            <person name="Kawai M."/>
            <person name="Futagami T."/>
            <person name="Toyoda A."/>
            <person name="Takaki Y."/>
            <person name="Nishi S."/>
            <person name="Hori S."/>
            <person name="Arai W."/>
            <person name="Tsubouchi T."/>
            <person name="Morono Y."/>
            <person name="Uchiyama I."/>
            <person name="Ito T."/>
            <person name="Fujiyama A."/>
            <person name="Inagaki F."/>
            <person name="Takami H."/>
        </authorList>
    </citation>
    <scope>NUCLEOTIDE SEQUENCE</scope>
    <source>
        <strain evidence="2">Expedition CK06-06</strain>
    </source>
</reference>
<protein>
    <recommendedName>
        <fullName evidence="1">RXYLT1 C-terminal domain-containing protein</fullName>
    </recommendedName>
</protein>
<dbReference type="Pfam" id="PF24785">
    <property type="entry name" value="RXYLT1_C"/>
    <property type="match status" value="1"/>
</dbReference>
<evidence type="ECO:0000259" key="1">
    <source>
        <dbReference type="Pfam" id="PF24785"/>
    </source>
</evidence>
<comment type="caution">
    <text evidence="2">The sequence shown here is derived from an EMBL/GenBank/DDBJ whole genome shotgun (WGS) entry which is preliminary data.</text>
</comment>
<sequence length="224" mass="26492">MDIQKYKSITLADWQKEYKPVEELIINASSTDQKDYWREWTIGMGYNYVHNFEKGEKSFLPDQRTAGAIQIGQHDCTVLCAFWSNSDKKRREHSKINRQVVMKNLSKNSILNLSLSPGDYFNRLSEYKFVVSPEGFGIDCHRHYEALIAGSIPIVEKNSLTQKKYENMPVLYSNDYSEITEEYLLEKYDEMLHKKYDFSKLFLSNYDRETQEEIKKSGNFWVNR</sequence>
<feature type="non-terminal residue" evidence="2">
    <location>
        <position position="224"/>
    </location>
</feature>
<evidence type="ECO:0000313" key="2">
    <source>
        <dbReference type="EMBL" id="GAG15750.1"/>
    </source>
</evidence>
<name>X0VBP6_9ZZZZ</name>
<dbReference type="EMBL" id="BARS01035169">
    <property type="protein sequence ID" value="GAG15750.1"/>
    <property type="molecule type" value="Genomic_DNA"/>
</dbReference>
<dbReference type="AlphaFoldDB" id="X0VBP6"/>
<accession>X0VBP6</accession>
<proteinExistence type="predicted"/>
<gene>
    <name evidence="2" type="ORF">S01H1_54226</name>
</gene>
<dbReference type="InterPro" id="IPR057538">
    <property type="entry name" value="RXYLT1_C"/>
</dbReference>
<dbReference type="InterPro" id="IPR055286">
    <property type="entry name" value="RXYLT1-like"/>
</dbReference>